<evidence type="ECO:0000256" key="1">
    <source>
        <dbReference type="SAM" id="Phobius"/>
    </source>
</evidence>
<gene>
    <name evidence="2" type="ORF">KOR34_48700</name>
</gene>
<protein>
    <submittedName>
        <fullName evidence="2">Uncharacterized protein</fullName>
    </submittedName>
</protein>
<proteinExistence type="predicted"/>
<evidence type="ECO:0000313" key="2">
    <source>
        <dbReference type="EMBL" id="TWT30312.1"/>
    </source>
</evidence>
<evidence type="ECO:0000313" key="3">
    <source>
        <dbReference type="Proteomes" id="UP000316714"/>
    </source>
</evidence>
<keyword evidence="1" id="KW-0472">Membrane</keyword>
<keyword evidence="3" id="KW-1185">Reference proteome</keyword>
<comment type="caution">
    <text evidence="2">The sequence shown here is derived from an EMBL/GenBank/DDBJ whole genome shotgun (WGS) entry which is preliminary data.</text>
</comment>
<name>A0A5C5UXW4_9BACT</name>
<reference evidence="2 3" key="1">
    <citation type="submission" date="2019-02" db="EMBL/GenBank/DDBJ databases">
        <title>Deep-cultivation of Planctomycetes and their phenomic and genomic characterization uncovers novel biology.</title>
        <authorList>
            <person name="Wiegand S."/>
            <person name="Jogler M."/>
            <person name="Boedeker C."/>
            <person name="Pinto D."/>
            <person name="Vollmers J."/>
            <person name="Rivas-Marin E."/>
            <person name="Kohn T."/>
            <person name="Peeters S.H."/>
            <person name="Heuer A."/>
            <person name="Rast P."/>
            <person name="Oberbeckmann S."/>
            <person name="Bunk B."/>
            <person name="Jeske O."/>
            <person name="Meyerdierks A."/>
            <person name="Storesund J.E."/>
            <person name="Kallscheuer N."/>
            <person name="Luecker S."/>
            <person name="Lage O.M."/>
            <person name="Pohl T."/>
            <person name="Merkel B.J."/>
            <person name="Hornburger P."/>
            <person name="Mueller R.-W."/>
            <person name="Bruemmer F."/>
            <person name="Labrenz M."/>
            <person name="Spormann A.M."/>
            <person name="Op Den Camp H."/>
            <person name="Overmann J."/>
            <person name="Amann R."/>
            <person name="Jetten M.S.M."/>
            <person name="Mascher T."/>
            <person name="Medema M.H."/>
            <person name="Devos D.P."/>
            <person name="Kaster A.-K."/>
            <person name="Ovreas L."/>
            <person name="Rohde M."/>
            <person name="Galperin M.Y."/>
            <person name="Jogler C."/>
        </authorList>
    </citation>
    <scope>NUCLEOTIDE SEQUENCE [LARGE SCALE GENOMIC DNA]</scope>
    <source>
        <strain evidence="2 3">KOR34</strain>
    </source>
</reference>
<sequence>MNDTQQAGANNKFRIIGRKWIVPFVLACALLVVMLQRAAIVKQQIHLVYAHEQIEIFHEMVERSRSLGSQGSAGKIEYVQHYYPSGTKQAAGSQIDRIVEACREFAIDEIQWIGSIDDAQDLSQQGSDQTQAD</sequence>
<feature type="transmembrane region" description="Helical" evidence="1">
    <location>
        <begin position="20"/>
        <end position="40"/>
    </location>
</feature>
<dbReference type="RefSeq" id="WP_146568672.1">
    <property type="nucleotide sequence ID" value="NZ_SIHJ01000005.1"/>
</dbReference>
<organism evidence="2 3">
    <name type="scientific">Posidoniimonas corsicana</name>
    <dbReference type="NCBI Taxonomy" id="1938618"/>
    <lineage>
        <taxon>Bacteria</taxon>
        <taxon>Pseudomonadati</taxon>
        <taxon>Planctomycetota</taxon>
        <taxon>Planctomycetia</taxon>
        <taxon>Pirellulales</taxon>
        <taxon>Lacipirellulaceae</taxon>
        <taxon>Posidoniimonas</taxon>
    </lineage>
</organism>
<keyword evidence="1" id="KW-0812">Transmembrane</keyword>
<dbReference type="OrthoDB" id="3078652at2"/>
<keyword evidence="1" id="KW-1133">Transmembrane helix</keyword>
<dbReference type="AlphaFoldDB" id="A0A5C5UXW4"/>
<dbReference type="EMBL" id="SIHJ01000005">
    <property type="protein sequence ID" value="TWT30312.1"/>
    <property type="molecule type" value="Genomic_DNA"/>
</dbReference>
<dbReference type="Proteomes" id="UP000316714">
    <property type="component" value="Unassembled WGS sequence"/>
</dbReference>
<accession>A0A5C5UXW4</accession>